<evidence type="ECO:0000256" key="4">
    <source>
        <dbReference type="ARBA" id="ARBA00022727"/>
    </source>
</evidence>
<evidence type="ECO:0000256" key="2">
    <source>
        <dbReference type="ARBA" id="ARBA00022679"/>
    </source>
</evidence>
<dbReference type="GO" id="GO:0005737">
    <property type="term" value="C:cytoplasm"/>
    <property type="evidence" value="ECO:0007669"/>
    <property type="project" value="TreeGrafter"/>
</dbReference>
<gene>
    <name evidence="11" type="ORF">F4Y42_01090</name>
</gene>
<keyword evidence="8" id="KW-0460">Magnesium</keyword>
<dbReference type="PANTHER" id="PTHR10210:SF41">
    <property type="entry name" value="RIBOSE-PHOSPHATE PYROPHOSPHOKINASE 1, CHLOROPLASTIC"/>
    <property type="match status" value="1"/>
</dbReference>
<keyword evidence="5" id="KW-0547">Nucleotide-binding</keyword>
<dbReference type="SUPFAM" id="SSF53271">
    <property type="entry name" value="PRTase-like"/>
    <property type="match status" value="2"/>
</dbReference>
<keyword evidence="2" id="KW-0808">Transferase</keyword>
<accession>A0A6B0YLU6</accession>
<feature type="domain" description="Ribose-phosphate pyrophosphokinase N-terminal" evidence="10">
    <location>
        <begin position="45"/>
        <end position="161"/>
    </location>
</feature>
<comment type="caution">
    <text evidence="11">The sequence shown here is derived from an EMBL/GenBank/DDBJ whole genome shotgun (WGS) entry which is preliminary data.</text>
</comment>
<dbReference type="InterPro" id="IPR029057">
    <property type="entry name" value="PRTase-like"/>
</dbReference>
<evidence type="ECO:0000256" key="6">
    <source>
        <dbReference type="ARBA" id="ARBA00022777"/>
    </source>
</evidence>
<evidence type="ECO:0000256" key="3">
    <source>
        <dbReference type="ARBA" id="ARBA00022723"/>
    </source>
</evidence>
<dbReference type="AlphaFoldDB" id="A0A6B0YLU6"/>
<dbReference type="Pfam" id="PF14572">
    <property type="entry name" value="Pribosyl_synth"/>
    <property type="match status" value="1"/>
</dbReference>
<evidence type="ECO:0000313" key="11">
    <source>
        <dbReference type="EMBL" id="MXY92023.1"/>
    </source>
</evidence>
<dbReference type="GO" id="GO:0000287">
    <property type="term" value="F:magnesium ion binding"/>
    <property type="evidence" value="ECO:0007669"/>
    <property type="project" value="InterPro"/>
</dbReference>
<evidence type="ECO:0000256" key="7">
    <source>
        <dbReference type="ARBA" id="ARBA00022840"/>
    </source>
</evidence>
<keyword evidence="6 11" id="KW-0418">Kinase</keyword>
<dbReference type="Pfam" id="PF13793">
    <property type="entry name" value="Pribosyltran_N"/>
    <property type="match status" value="1"/>
</dbReference>
<evidence type="ECO:0000256" key="8">
    <source>
        <dbReference type="ARBA" id="ARBA00022842"/>
    </source>
</evidence>
<evidence type="ECO:0000256" key="1">
    <source>
        <dbReference type="ARBA" id="ARBA00013247"/>
    </source>
</evidence>
<reference evidence="11" key="1">
    <citation type="submission" date="2019-09" db="EMBL/GenBank/DDBJ databases">
        <title>Characterisation of the sponge microbiome using genome-centric metagenomics.</title>
        <authorList>
            <person name="Engelberts J.P."/>
            <person name="Robbins S.J."/>
            <person name="De Goeij J.M."/>
            <person name="Aranda M."/>
            <person name="Bell S.C."/>
            <person name="Webster N.S."/>
        </authorList>
    </citation>
    <scope>NUCLEOTIDE SEQUENCE</scope>
    <source>
        <strain evidence="11">SB0664_bin_27</strain>
    </source>
</reference>
<proteinExistence type="predicted"/>
<dbReference type="InterPro" id="IPR029099">
    <property type="entry name" value="Pribosyltran_N"/>
</dbReference>
<dbReference type="InterPro" id="IPR000836">
    <property type="entry name" value="PRTase_dom"/>
</dbReference>
<evidence type="ECO:0000256" key="5">
    <source>
        <dbReference type="ARBA" id="ARBA00022741"/>
    </source>
</evidence>
<dbReference type="GO" id="GO:0005524">
    <property type="term" value="F:ATP binding"/>
    <property type="evidence" value="ECO:0007669"/>
    <property type="project" value="UniProtKB-KW"/>
</dbReference>
<protein>
    <recommendedName>
        <fullName evidence="1">ribose-phosphate diphosphokinase</fullName>
        <ecNumber evidence="1">2.7.6.1</ecNumber>
    </recommendedName>
</protein>
<dbReference type="EC" id="2.7.6.1" evidence="1"/>
<dbReference type="GO" id="GO:0006164">
    <property type="term" value="P:purine nucleotide biosynthetic process"/>
    <property type="evidence" value="ECO:0007669"/>
    <property type="project" value="TreeGrafter"/>
</dbReference>
<dbReference type="GO" id="GO:0006015">
    <property type="term" value="P:5-phosphoribose 1-diphosphate biosynthetic process"/>
    <property type="evidence" value="ECO:0007669"/>
    <property type="project" value="TreeGrafter"/>
</dbReference>
<sequence>MVKGAPRLLPFRGLGAIILAVGGGTFKRPLCTPEQERTALSYHPLRIFSGSAHKELALEIAETLGVELGQSTTRRLPDSEIHVMIDEVVRDQDIFLVQSCCQPVNDHVMELMLYLDAFRRASAHSVSVVVPYFPYARQERMAHGRESVSARVIANMLEMMGADRVIFVDIHARAIQGFFNIPVDPLSALPILADYFRQPEWENAAVVSPDVGRASLAGRYAQLLNLPLVVMHKRRTSVSVTETTHVVGEIAGIRPIIIDDIMAGGSVLRQIDALYEAGAEGAAAFAVTHPVLLPSALEHLQSDDRIAKLIVSNTLPVPQEKRSDKVVVLSIAPMLADIINRIHQGRSISKKLILM</sequence>
<keyword evidence="7" id="KW-0067">ATP-binding</keyword>
<dbReference type="FunFam" id="3.40.50.2020:FF:000007">
    <property type="entry name" value="Ribose-phosphate pyrophosphokinase"/>
    <property type="match status" value="1"/>
</dbReference>
<evidence type="ECO:0000256" key="9">
    <source>
        <dbReference type="ARBA" id="ARBA00049535"/>
    </source>
</evidence>
<organism evidence="11">
    <name type="scientific">Caldilineaceae bacterium SB0664_bin_27</name>
    <dbReference type="NCBI Taxonomy" id="2605260"/>
    <lineage>
        <taxon>Bacteria</taxon>
        <taxon>Bacillati</taxon>
        <taxon>Chloroflexota</taxon>
        <taxon>Caldilineae</taxon>
        <taxon>Caldilineales</taxon>
        <taxon>Caldilineaceae</taxon>
    </lineage>
</organism>
<dbReference type="Gene3D" id="3.40.50.2020">
    <property type="match status" value="2"/>
</dbReference>
<dbReference type="InterPro" id="IPR005946">
    <property type="entry name" value="Rib-P_diPkinase"/>
</dbReference>
<evidence type="ECO:0000259" key="10">
    <source>
        <dbReference type="Pfam" id="PF13793"/>
    </source>
</evidence>
<dbReference type="GO" id="GO:0016301">
    <property type="term" value="F:kinase activity"/>
    <property type="evidence" value="ECO:0007669"/>
    <property type="project" value="UniProtKB-KW"/>
</dbReference>
<keyword evidence="4" id="KW-0545">Nucleotide biosynthesis</keyword>
<dbReference type="PANTHER" id="PTHR10210">
    <property type="entry name" value="RIBOSE-PHOSPHATE DIPHOSPHOKINASE FAMILY MEMBER"/>
    <property type="match status" value="1"/>
</dbReference>
<keyword evidence="3" id="KW-0479">Metal-binding</keyword>
<dbReference type="NCBIfam" id="NF002320">
    <property type="entry name" value="PRK01259.1"/>
    <property type="match status" value="1"/>
</dbReference>
<name>A0A6B0YLU6_9CHLR</name>
<dbReference type="CDD" id="cd06223">
    <property type="entry name" value="PRTases_typeI"/>
    <property type="match status" value="1"/>
</dbReference>
<dbReference type="SMART" id="SM01400">
    <property type="entry name" value="Pribosyltran_N"/>
    <property type="match status" value="1"/>
</dbReference>
<dbReference type="GO" id="GO:0004749">
    <property type="term" value="F:ribose phosphate diphosphokinase activity"/>
    <property type="evidence" value="ECO:0007669"/>
    <property type="project" value="UniProtKB-EC"/>
</dbReference>
<dbReference type="NCBIfam" id="TIGR01251">
    <property type="entry name" value="ribP_PPkin"/>
    <property type="match status" value="1"/>
</dbReference>
<dbReference type="GO" id="GO:0002189">
    <property type="term" value="C:ribose phosphate diphosphokinase complex"/>
    <property type="evidence" value="ECO:0007669"/>
    <property type="project" value="TreeGrafter"/>
</dbReference>
<comment type="catalytic activity">
    <reaction evidence="9">
        <text>D-ribose 5-phosphate + ATP = 5-phospho-alpha-D-ribose 1-diphosphate + AMP + H(+)</text>
        <dbReference type="Rhea" id="RHEA:15609"/>
        <dbReference type="ChEBI" id="CHEBI:15378"/>
        <dbReference type="ChEBI" id="CHEBI:30616"/>
        <dbReference type="ChEBI" id="CHEBI:58017"/>
        <dbReference type="ChEBI" id="CHEBI:78346"/>
        <dbReference type="ChEBI" id="CHEBI:456215"/>
        <dbReference type="EC" id="2.7.6.1"/>
    </reaction>
</comment>
<dbReference type="EMBL" id="VXRG01000008">
    <property type="protein sequence ID" value="MXY92023.1"/>
    <property type="molecule type" value="Genomic_DNA"/>
</dbReference>